<protein>
    <recommendedName>
        <fullName evidence="7">Ribonuclease R</fullName>
        <shortName evidence="7">RNase R</shortName>
        <ecNumber evidence="7">3.1.13.1</ecNumber>
    </recommendedName>
</protein>
<accession>A0A840I387</accession>
<dbReference type="GO" id="GO:0006402">
    <property type="term" value="P:mRNA catabolic process"/>
    <property type="evidence" value="ECO:0007669"/>
    <property type="project" value="TreeGrafter"/>
</dbReference>
<keyword evidence="2 7" id="KW-0963">Cytoplasm</keyword>
<dbReference type="EMBL" id="JACHOB010000003">
    <property type="protein sequence ID" value="MBB4659237.1"/>
    <property type="molecule type" value="Genomic_DNA"/>
</dbReference>
<evidence type="ECO:0000256" key="6">
    <source>
        <dbReference type="ARBA" id="ARBA00022884"/>
    </source>
</evidence>
<sequence length="827" mass="90756">MADLPSPERVLDYVRSINDRGDGPPARRDIAKAFKVKGAERAALRRLLSEMEDEGLLVLEGKRAREKGVLPKVAVMDVIGTDSEGDLIARPVKWEDGEAPQVRLTDRAAASTTPPLGVGDRFLGRMHKRKGGFEAEPIKRLAQRAERVLGVFEAARPGGGVVEPVSRKAGKPLEIEKGEENSAKDGALVWAEPLPQRGYGPRRARISEVVGAFGDSANWSLIALANQDIPTEFPKAAIGEAKAATLPDLTHHEDIRKTPLVTIDPADAKDHDDAVFAEKTEGGWRVLVAIADVSWFVRPGSALDEEAKRRGNSVYLVDRVVPMLPEALSNGLCSLHEGEDRTALVCEMHFGEDGQKTKHRFFRAMMRSAASLSYEEAQAAADGQPSERARPLKKTVIDPLFAAYEAMSRAREKRSPLDLDLPERKILLGDDGQVADVVLKERFDAHKLIEAMMVAANVCAAETLEKHRRTCIYRIHDAPAPERLDGLRQYLETLDYSLPKGQVLKPQSFNRILSKAEERDESDMVSMAVLRSQAQAKYDTVNVGHFGLNLARYAHFTSPIRRYADLTVHRGIVAALKLGPGAERSDDAKDLPKVAEAISDTERRAVAAERETQDRFLAAFLQDKLGAEFAGRVNGVTRAGLFVTLDETGADGFVPARTLGWEYFEHDEKRNALIGQKSGGRYRLGQRVRVGLVEVTPLQGGLRFEMLSEPEAGERPGRKQRAPKKAAAPGKGRPVARTRSDNPRRRDEPPAELAREGKVEAPDDEPVIRRRPRKTAKKAGRPAGKPGKPPGKPPKNAAAKARAGRKATKKTTRQKSASRSNKPGDAR</sequence>
<name>A0A840I387_9PROT</name>
<dbReference type="EC" id="3.1.13.1" evidence="7"/>
<evidence type="ECO:0000259" key="9">
    <source>
        <dbReference type="PROSITE" id="PS50126"/>
    </source>
</evidence>
<dbReference type="GO" id="GO:0005829">
    <property type="term" value="C:cytosol"/>
    <property type="evidence" value="ECO:0007669"/>
    <property type="project" value="TreeGrafter"/>
</dbReference>
<keyword evidence="6 7" id="KW-0694">RNA-binding</keyword>
<dbReference type="InterPro" id="IPR004476">
    <property type="entry name" value="RNase_II/RNase_R"/>
</dbReference>
<evidence type="ECO:0000256" key="8">
    <source>
        <dbReference type="SAM" id="MobiDB-lite"/>
    </source>
</evidence>
<dbReference type="AlphaFoldDB" id="A0A840I387"/>
<evidence type="ECO:0000256" key="3">
    <source>
        <dbReference type="ARBA" id="ARBA00022722"/>
    </source>
</evidence>
<evidence type="ECO:0000256" key="2">
    <source>
        <dbReference type="ARBA" id="ARBA00022490"/>
    </source>
</evidence>
<keyword evidence="11" id="KW-1185">Reference proteome</keyword>
<dbReference type="HAMAP" id="MF_01895">
    <property type="entry name" value="RNase_R"/>
    <property type="match status" value="1"/>
</dbReference>
<dbReference type="Pfam" id="PF00575">
    <property type="entry name" value="S1"/>
    <property type="match status" value="1"/>
</dbReference>
<evidence type="ECO:0000256" key="1">
    <source>
        <dbReference type="ARBA" id="ARBA00001849"/>
    </source>
</evidence>
<comment type="caution">
    <text evidence="10">The sequence shown here is derived from an EMBL/GenBank/DDBJ whole genome shotgun (WGS) entry which is preliminary data.</text>
</comment>
<dbReference type="InterPro" id="IPR011805">
    <property type="entry name" value="RNase_R"/>
</dbReference>
<feature type="compositionally biased region" description="Basic and acidic residues" evidence="8">
    <location>
        <begin position="738"/>
        <end position="761"/>
    </location>
</feature>
<feature type="region of interest" description="Disordered" evidence="8">
    <location>
        <begin position="707"/>
        <end position="827"/>
    </location>
</feature>
<dbReference type="NCBIfam" id="TIGR00358">
    <property type="entry name" value="3_prime_RNase"/>
    <property type="match status" value="1"/>
</dbReference>
<dbReference type="InterPro" id="IPR003029">
    <property type="entry name" value="S1_domain"/>
</dbReference>
<evidence type="ECO:0000256" key="7">
    <source>
        <dbReference type="HAMAP-Rule" id="MF_01895"/>
    </source>
</evidence>
<evidence type="ECO:0000256" key="5">
    <source>
        <dbReference type="ARBA" id="ARBA00022839"/>
    </source>
</evidence>
<proteinExistence type="inferred from homology"/>
<dbReference type="PROSITE" id="PS50126">
    <property type="entry name" value="S1"/>
    <property type="match status" value="1"/>
</dbReference>
<dbReference type="SMART" id="SM00316">
    <property type="entry name" value="S1"/>
    <property type="match status" value="1"/>
</dbReference>
<comment type="subcellular location">
    <subcellularLocation>
        <location evidence="7">Cytoplasm</location>
    </subcellularLocation>
</comment>
<dbReference type="SMART" id="SM00955">
    <property type="entry name" value="RNB"/>
    <property type="match status" value="1"/>
</dbReference>
<evidence type="ECO:0000313" key="11">
    <source>
        <dbReference type="Proteomes" id="UP000563524"/>
    </source>
</evidence>
<dbReference type="GO" id="GO:0003723">
    <property type="term" value="F:RNA binding"/>
    <property type="evidence" value="ECO:0007669"/>
    <property type="project" value="UniProtKB-UniRule"/>
</dbReference>
<organism evidence="10 11">
    <name type="scientific">Parvularcula dongshanensis</name>
    <dbReference type="NCBI Taxonomy" id="1173995"/>
    <lineage>
        <taxon>Bacteria</taxon>
        <taxon>Pseudomonadati</taxon>
        <taxon>Pseudomonadota</taxon>
        <taxon>Alphaproteobacteria</taxon>
        <taxon>Parvularculales</taxon>
        <taxon>Parvularculaceae</taxon>
        <taxon>Parvularcula</taxon>
    </lineage>
</organism>
<evidence type="ECO:0000256" key="4">
    <source>
        <dbReference type="ARBA" id="ARBA00022801"/>
    </source>
</evidence>
<keyword evidence="3 7" id="KW-0540">Nuclease</keyword>
<dbReference type="Gene3D" id="2.40.50.140">
    <property type="entry name" value="Nucleic acid-binding proteins"/>
    <property type="match status" value="1"/>
</dbReference>
<feature type="compositionally biased region" description="Basic residues" evidence="8">
    <location>
        <begin position="769"/>
        <end position="780"/>
    </location>
</feature>
<comment type="function">
    <text evidence="7">3'-5' exoribonuclease that releases 5'-nucleoside monophosphates and is involved in maturation of structured RNAs.</text>
</comment>
<dbReference type="InterPro" id="IPR022966">
    <property type="entry name" value="RNase_II/R_CS"/>
</dbReference>
<dbReference type="InterPro" id="IPR050180">
    <property type="entry name" value="RNR_Ribonuclease"/>
</dbReference>
<dbReference type="RefSeq" id="WP_183817638.1">
    <property type="nucleotide sequence ID" value="NZ_JACHOB010000003.1"/>
</dbReference>
<dbReference type="GO" id="GO:0008859">
    <property type="term" value="F:exoribonuclease II activity"/>
    <property type="evidence" value="ECO:0007669"/>
    <property type="project" value="UniProtKB-UniRule"/>
</dbReference>
<dbReference type="NCBIfam" id="TIGR02063">
    <property type="entry name" value="RNase_R"/>
    <property type="match status" value="1"/>
</dbReference>
<dbReference type="PANTHER" id="PTHR23355:SF9">
    <property type="entry name" value="DIS3-LIKE EXONUCLEASE 2"/>
    <property type="match status" value="1"/>
</dbReference>
<comment type="catalytic activity">
    <reaction evidence="1 7">
        <text>Exonucleolytic cleavage in the 3'- to 5'-direction to yield nucleoside 5'-phosphates.</text>
        <dbReference type="EC" id="3.1.13.1"/>
    </reaction>
</comment>
<dbReference type="Proteomes" id="UP000563524">
    <property type="component" value="Unassembled WGS sequence"/>
</dbReference>
<dbReference type="PROSITE" id="PS01175">
    <property type="entry name" value="RIBONUCLEASE_II"/>
    <property type="match status" value="1"/>
</dbReference>
<feature type="domain" description="S1 motif" evidence="9">
    <location>
        <begin position="626"/>
        <end position="707"/>
    </location>
</feature>
<comment type="similarity">
    <text evidence="7">Belongs to the RNR ribonuclease family. RNase R subfamily.</text>
</comment>
<keyword evidence="4 7" id="KW-0378">Hydrolase</keyword>
<dbReference type="SUPFAM" id="SSF50249">
    <property type="entry name" value="Nucleic acid-binding proteins"/>
    <property type="match status" value="2"/>
</dbReference>
<reference evidence="10 11" key="1">
    <citation type="submission" date="2020-08" db="EMBL/GenBank/DDBJ databases">
        <title>Genomic Encyclopedia of Type Strains, Phase IV (KMG-IV): sequencing the most valuable type-strain genomes for metagenomic binning, comparative biology and taxonomic classification.</title>
        <authorList>
            <person name="Goeker M."/>
        </authorList>
    </citation>
    <scope>NUCLEOTIDE SEQUENCE [LARGE SCALE GENOMIC DNA]</scope>
    <source>
        <strain evidence="10 11">DSM 102850</strain>
    </source>
</reference>
<feature type="compositionally biased region" description="Basic residues" evidence="8">
    <location>
        <begin position="802"/>
        <end position="813"/>
    </location>
</feature>
<dbReference type="PANTHER" id="PTHR23355">
    <property type="entry name" value="RIBONUCLEASE"/>
    <property type="match status" value="1"/>
</dbReference>
<dbReference type="InterPro" id="IPR012340">
    <property type="entry name" value="NA-bd_OB-fold"/>
</dbReference>
<dbReference type="CDD" id="cd04471">
    <property type="entry name" value="S1_RNase_R"/>
    <property type="match status" value="1"/>
</dbReference>
<dbReference type="InterPro" id="IPR001900">
    <property type="entry name" value="RNase_II/R"/>
</dbReference>
<keyword evidence="5 7" id="KW-0269">Exonuclease</keyword>
<evidence type="ECO:0000313" key="10">
    <source>
        <dbReference type="EMBL" id="MBB4659237.1"/>
    </source>
</evidence>
<gene>
    <name evidence="7" type="primary">rnr</name>
    <name evidence="10" type="ORF">GGQ59_001762</name>
</gene>
<dbReference type="Pfam" id="PF00773">
    <property type="entry name" value="RNB"/>
    <property type="match status" value="1"/>
</dbReference>